<name>A0A5B7H042_PORTR</name>
<keyword evidence="2" id="KW-1185">Reference proteome</keyword>
<accession>A0A5B7H042</accession>
<gene>
    <name evidence="1" type="ORF">E2C01_058548</name>
</gene>
<dbReference type="AlphaFoldDB" id="A0A5B7H042"/>
<proteinExistence type="predicted"/>
<dbReference type="PROSITE" id="PS51257">
    <property type="entry name" value="PROKAR_LIPOPROTEIN"/>
    <property type="match status" value="1"/>
</dbReference>
<protein>
    <submittedName>
        <fullName evidence="1">Uncharacterized protein</fullName>
    </submittedName>
</protein>
<sequence length="150" mass="15835">MRATRASPLFITSKPSPFSPFLPCGSSSCDRYLASLAFSTPRWYSVAVAGRWAAAAAQQRQQGGVVGHSAMPPLPVPTMPRLLVLRQSGTGEVLRGGVHSSLLASPPTCVPPRPSPLFFCVLAISFSISPIFSRIPMVAGCPRALGEAEI</sequence>
<reference evidence="1 2" key="1">
    <citation type="submission" date="2019-05" db="EMBL/GenBank/DDBJ databases">
        <title>Another draft genome of Portunus trituberculatus and its Hox gene families provides insights of decapod evolution.</title>
        <authorList>
            <person name="Jeong J.-H."/>
            <person name="Song I."/>
            <person name="Kim S."/>
            <person name="Choi T."/>
            <person name="Kim D."/>
            <person name="Ryu S."/>
            <person name="Kim W."/>
        </authorList>
    </citation>
    <scope>NUCLEOTIDE SEQUENCE [LARGE SCALE GENOMIC DNA]</scope>
    <source>
        <tissue evidence="1">Muscle</tissue>
    </source>
</reference>
<dbReference type="Proteomes" id="UP000324222">
    <property type="component" value="Unassembled WGS sequence"/>
</dbReference>
<organism evidence="1 2">
    <name type="scientific">Portunus trituberculatus</name>
    <name type="common">Swimming crab</name>
    <name type="synonym">Neptunus trituberculatus</name>
    <dbReference type="NCBI Taxonomy" id="210409"/>
    <lineage>
        <taxon>Eukaryota</taxon>
        <taxon>Metazoa</taxon>
        <taxon>Ecdysozoa</taxon>
        <taxon>Arthropoda</taxon>
        <taxon>Crustacea</taxon>
        <taxon>Multicrustacea</taxon>
        <taxon>Malacostraca</taxon>
        <taxon>Eumalacostraca</taxon>
        <taxon>Eucarida</taxon>
        <taxon>Decapoda</taxon>
        <taxon>Pleocyemata</taxon>
        <taxon>Brachyura</taxon>
        <taxon>Eubrachyura</taxon>
        <taxon>Portunoidea</taxon>
        <taxon>Portunidae</taxon>
        <taxon>Portuninae</taxon>
        <taxon>Portunus</taxon>
    </lineage>
</organism>
<comment type="caution">
    <text evidence="1">The sequence shown here is derived from an EMBL/GenBank/DDBJ whole genome shotgun (WGS) entry which is preliminary data.</text>
</comment>
<evidence type="ECO:0000313" key="1">
    <source>
        <dbReference type="EMBL" id="MPC64432.1"/>
    </source>
</evidence>
<evidence type="ECO:0000313" key="2">
    <source>
        <dbReference type="Proteomes" id="UP000324222"/>
    </source>
</evidence>
<dbReference type="EMBL" id="VSRR010022090">
    <property type="protein sequence ID" value="MPC64432.1"/>
    <property type="molecule type" value="Genomic_DNA"/>
</dbReference>